<organism evidence="1">
    <name type="scientific">Sulfurisphaera javensis</name>
    <dbReference type="NCBI Taxonomy" id="2049879"/>
    <lineage>
        <taxon>Archaea</taxon>
        <taxon>Thermoproteota</taxon>
        <taxon>Thermoprotei</taxon>
        <taxon>Sulfolobales</taxon>
        <taxon>Sulfolobaceae</taxon>
        <taxon>Sulfurisphaera</taxon>
    </lineage>
</organism>
<evidence type="ECO:0000313" key="1">
    <source>
        <dbReference type="EMBL" id="BFH74803.1"/>
    </source>
</evidence>
<accession>A0AAT9GVD5</accession>
<gene>
    <name evidence="1" type="ORF">SJAV_27470</name>
</gene>
<reference evidence="1" key="1">
    <citation type="submission" date="2024-03" db="EMBL/GenBank/DDBJ databases">
        <title>Complete genome sequence of Sulfurisphaera javensis strain KD-1.</title>
        <authorList>
            <person name="Sakai H."/>
            <person name="Nur N."/>
            <person name="Suwanto A."/>
            <person name="Kurosawa N."/>
        </authorList>
    </citation>
    <scope>NUCLEOTIDE SEQUENCE</scope>
    <source>
        <strain evidence="1">KD-1</strain>
    </source>
</reference>
<dbReference type="RefSeq" id="WP_369610274.1">
    <property type="nucleotide sequence ID" value="NZ_AP031322.1"/>
</dbReference>
<sequence length="89" mass="10384">MEGLIAGIDIGKKTLYLSYQGKLYKLTNDEKGYEEIRKILPSGSKIILEDSGIYTRKVIRALNKDYEIRIVNPLTISKLKRKEKRQNRR</sequence>
<dbReference type="AlphaFoldDB" id="A0AAT9GVD5"/>
<protein>
    <recommendedName>
        <fullName evidence="2">Transposase IS111A/IS1328/IS1533 N-terminal domain-containing protein</fullName>
    </recommendedName>
</protein>
<dbReference type="KEGG" id="sjv:SJAV_27470"/>
<proteinExistence type="predicted"/>
<evidence type="ECO:0008006" key="2">
    <source>
        <dbReference type="Google" id="ProtNLM"/>
    </source>
</evidence>
<dbReference type="EMBL" id="AP031322">
    <property type="protein sequence ID" value="BFH74803.1"/>
    <property type="molecule type" value="Genomic_DNA"/>
</dbReference>
<name>A0AAT9GVD5_9CREN</name>
<dbReference type="GeneID" id="92355697"/>